<feature type="chain" id="PRO_5020928854" evidence="3">
    <location>
        <begin position="20"/>
        <end position="527"/>
    </location>
</feature>
<gene>
    <name evidence="4" type="ORF">CLV71_112135</name>
</gene>
<protein>
    <submittedName>
        <fullName evidence="4">Carboxypeptidase family protein</fullName>
    </submittedName>
</protein>
<proteinExistence type="predicted"/>
<evidence type="ECO:0000313" key="4">
    <source>
        <dbReference type="EMBL" id="TDV45468.1"/>
    </source>
</evidence>
<feature type="compositionally biased region" description="Low complexity" evidence="1">
    <location>
        <begin position="25"/>
        <end position="39"/>
    </location>
</feature>
<keyword evidence="4" id="KW-0645">Protease</keyword>
<keyword evidence="4" id="KW-0121">Carboxypeptidase</keyword>
<feature type="compositionally biased region" description="Low complexity" evidence="1">
    <location>
        <begin position="46"/>
        <end position="56"/>
    </location>
</feature>
<dbReference type="RefSeq" id="WP_133906187.1">
    <property type="nucleotide sequence ID" value="NZ_SOCP01000012.1"/>
</dbReference>
<keyword evidence="3" id="KW-0732">Signal</keyword>
<dbReference type="SUPFAM" id="SSF117074">
    <property type="entry name" value="Hypothetical protein PA1324"/>
    <property type="match status" value="1"/>
</dbReference>
<dbReference type="AlphaFoldDB" id="A0A4R7V973"/>
<name>A0A4R7V973_9PSEU</name>
<evidence type="ECO:0000256" key="1">
    <source>
        <dbReference type="SAM" id="MobiDB-lite"/>
    </source>
</evidence>
<evidence type="ECO:0000256" key="3">
    <source>
        <dbReference type="SAM" id="SignalP"/>
    </source>
</evidence>
<organism evidence="4 5">
    <name type="scientific">Actinophytocola oryzae</name>
    <dbReference type="NCBI Taxonomy" id="502181"/>
    <lineage>
        <taxon>Bacteria</taxon>
        <taxon>Bacillati</taxon>
        <taxon>Actinomycetota</taxon>
        <taxon>Actinomycetes</taxon>
        <taxon>Pseudonocardiales</taxon>
        <taxon>Pseudonocardiaceae</taxon>
    </lineage>
</organism>
<feature type="region of interest" description="Disordered" evidence="1">
    <location>
        <begin position="21"/>
        <end position="57"/>
    </location>
</feature>
<dbReference type="GO" id="GO:0005975">
    <property type="term" value="P:carbohydrate metabolic process"/>
    <property type="evidence" value="ECO:0007669"/>
    <property type="project" value="UniProtKB-ARBA"/>
</dbReference>
<dbReference type="Gene3D" id="2.60.40.10">
    <property type="entry name" value="Immunoglobulins"/>
    <property type="match status" value="2"/>
</dbReference>
<accession>A0A4R7V973</accession>
<feature type="transmembrane region" description="Helical" evidence="2">
    <location>
        <begin position="500"/>
        <end position="521"/>
    </location>
</feature>
<keyword evidence="4" id="KW-0378">Hydrolase</keyword>
<dbReference type="GO" id="GO:0004180">
    <property type="term" value="F:carboxypeptidase activity"/>
    <property type="evidence" value="ECO:0007669"/>
    <property type="project" value="UniProtKB-KW"/>
</dbReference>
<dbReference type="EMBL" id="SOCP01000012">
    <property type="protein sequence ID" value="TDV45468.1"/>
    <property type="molecule type" value="Genomic_DNA"/>
</dbReference>
<keyword evidence="2" id="KW-0472">Membrane</keyword>
<dbReference type="OrthoDB" id="3694469at2"/>
<comment type="caution">
    <text evidence="4">The sequence shown here is derived from an EMBL/GenBank/DDBJ whole genome shotgun (WGS) entry which is preliminary data.</text>
</comment>
<evidence type="ECO:0000256" key="2">
    <source>
        <dbReference type="SAM" id="Phobius"/>
    </source>
</evidence>
<keyword evidence="2" id="KW-1133">Transmembrane helix</keyword>
<feature type="signal peptide" evidence="3">
    <location>
        <begin position="1"/>
        <end position="19"/>
    </location>
</feature>
<evidence type="ECO:0000313" key="5">
    <source>
        <dbReference type="Proteomes" id="UP000294927"/>
    </source>
</evidence>
<dbReference type="SUPFAM" id="SSF49478">
    <property type="entry name" value="Cna protein B-type domain"/>
    <property type="match status" value="1"/>
</dbReference>
<dbReference type="Proteomes" id="UP000294927">
    <property type="component" value="Unassembled WGS sequence"/>
</dbReference>
<keyword evidence="5" id="KW-1185">Reference proteome</keyword>
<keyword evidence="2" id="KW-0812">Transmembrane</keyword>
<sequence length="527" mass="53755">MALTVVAFGLVAVTAVAIAEPSDVPSTPSSPAGTPSATPGEPPSGTPSSSAEPETTAVSLDDLDVRASFDRSAYATGEDMDITVTVTNNGAEEIRASTVIRDESDAVSVTSANTLDSLTIGAGETVVRKLTGVMARARFATGTLYLLFTSGSDQRQFAFPVAVTPRFGHVTGTVYRDANGNGVFDRGEGLAGATLTWDSDLDDDSPPTVTTDGAGAFALDVPTGAYHVRGEAPGVEIGSRAVDVPESGIDGLLFRATAPLRDLTATAAFTKDTYEPDDVPTLRITLTNTGDLALTGIVARCADYPASLKGTGAGWGNLAGAGMTVSPHSTVSIDVTEPMPDGVAGHGFVVADCTLSYAGVSSDLNPRFQVSAPVPGTSADVTGTVSSSVDTDLTGFRVVVTARGGGCPIVAEATTGRDGSFSLGQLPVGRYLVILVPPTDDWRVATHNFADLDVVAGQENRIGFEVSPGARNRDFKVPPNCTAAPQGSVLPPLAYTGASLVLPGVAGLVALILGAGTLLLVRRRGDG</sequence>
<dbReference type="InterPro" id="IPR013783">
    <property type="entry name" value="Ig-like_fold"/>
</dbReference>
<reference evidence="4 5" key="1">
    <citation type="submission" date="2019-03" db="EMBL/GenBank/DDBJ databases">
        <title>Genomic Encyclopedia of Archaeal and Bacterial Type Strains, Phase II (KMG-II): from individual species to whole genera.</title>
        <authorList>
            <person name="Goeker M."/>
        </authorList>
    </citation>
    <scope>NUCLEOTIDE SEQUENCE [LARGE SCALE GENOMIC DNA]</scope>
    <source>
        <strain evidence="4 5">DSM 45499</strain>
    </source>
</reference>